<dbReference type="AlphaFoldDB" id="A0A9D4H9B1"/>
<protein>
    <submittedName>
        <fullName evidence="1">Uncharacterized protein</fullName>
    </submittedName>
</protein>
<keyword evidence="2" id="KW-1185">Reference proteome</keyword>
<reference evidence="1" key="2">
    <citation type="submission" date="2020-11" db="EMBL/GenBank/DDBJ databases">
        <authorList>
            <person name="McCartney M.A."/>
            <person name="Auch B."/>
            <person name="Kono T."/>
            <person name="Mallez S."/>
            <person name="Becker A."/>
            <person name="Gohl D.M."/>
            <person name="Silverstein K.A.T."/>
            <person name="Koren S."/>
            <person name="Bechman K.B."/>
            <person name="Herman A."/>
            <person name="Abrahante J.E."/>
            <person name="Garbe J."/>
        </authorList>
    </citation>
    <scope>NUCLEOTIDE SEQUENCE</scope>
    <source>
        <strain evidence="1">Duluth1</strain>
        <tissue evidence="1">Whole animal</tissue>
    </source>
</reference>
<evidence type="ECO:0000313" key="2">
    <source>
        <dbReference type="Proteomes" id="UP000828390"/>
    </source>
</evidence>
<dbReference type="EMBL" id="JAIWYP010000005">
    <property type="protein sequence ID" value="KAH3829316.1"/>
    <property type="molecule type" value="Genomic_DNA"/>
</dbReference>
<reference evidence="1" key="1">
    <citation type="journal article" date="2019" name="bioRxiv">
        <title>The Genome of the Zebra Mussel, Dreissena polymorpha: A Resource for Invasive Species Research.</title>
        <authorList>
            <person name="McCartney M.A."/>
            <person name="Auch B."/>
            <person name="Kono T."/>
            <person name="Mallez S."/>
            <person name="Zhang Y."/>
            <person name="Obille A."/>
            <person name="Becker A."/>
            <person name="Abrahante J.E."/>
            <person name="Garbe J."/>
            <person name="Badalamenti J.P."/>
            <person name="Herman A."/>
            <person name="Mangelson H."/>
            <person name="Liachko I."/>
            <person name="Sullivan S."/>
            <person name="Sone E.D."/>
            <person name="Koren S."/>
            <person name="Silverstein K.A.T."/>
            <person name="Beckman K.B."/>
            <person name="Gohl D.M."/>
        </authorList>
    </citation>
    <scope>NUCLEOTIDE SEQUENCE</scope>
    <source>
        <strain evidence="1">Duluth1</strain>
        <tissue evidence="1">Whole animal</tissue>
    </source>
</reference>
<comment type="caution">
    <text evidence="1">The sequence shown here is derived from an EMBL/GenBank/DDBJ whole genome shotgun (WGS) entry which is preliminary data.</text>
</comment>
<sequence>MEEEENYRSGAIFLQVGARMLRRSSMAELTRRLRYLRSEVKTLGNSRKLWVLHRHLVLPETQNEGRKVFKI</sequence>
<name>A0A9D4H9B1_DREPO</name>
<proteinExistence type="predicted"/>
<dbReference type="Proteomes" id="UP000828390">
    <property type="component" value="Unassembled WGS sequence"/>
</dbReference>
<organism evidence="1 2">
    <name type="scientific">Dreissena polymorpha</name>
    <name type="common">Zebra mussel</name>
    <name type="synonym">Mytilus polymorpha</name>
    <dbReference type="NCBI Taxonomy" id="45954"/>
    <lineage>
        <taxon>Eukaryota</taxon>
        <taxon>Metazoa</taxon>
        <taxon>Spiralia</taxon>
        <taxon>Lophotrochozoa</taxon>
        <taxon>Mollusca</taxon>
        <taxon>Bivalvia</taxon>
        <taxon>Autobranchia</taxon>
        <taxon>Heteroconchia</taxon>
        <taxon>Euheterodonta</taxon>
        <taxon>Imparidentia</taxon>
        <taxon>Neoheterodontei</taxon>
        <taxon>Myida</taxon>
        <taxon>Dreissenoidea</taxon>
        <taxon>Dreissenidae</taxon>
        <taxon>Dreissena</taxon>
    </lineage>
</organism>
<evidence type="ECO:0000313" key="1">
    <source>
        <dbReference type="EMBL" id="KAH3829316.1"/>
    </source>
</evidence>
<gene>
    <name evidence="1" type="ORF">DPMN_131312</name>
</gene>
<accession>A0A9D4H9B1</accession>